<evidence type="ECO:0000313" key="3">
    <source>
        <dbReference type="EMBL" id="MAA15096.1"/>
    </source>
</evidence>
<feature type="region of interest" description="Disordered" evidence="1">
    <location>
        <begin position="224"/>
        <end position="244"/>
    </location>
</feature>
<dbReference type="AlphaFoldDB" id="A0A224YBM0"/>
<accession>A0A224YBM0</accession>
<dbReference type="Gene3D" id="2.40.128.20">
    <property type="match status" value="1"/>
</dbReference>
<feature type="region of interest" description="Disordered" evidence="1">
    <location>
        <begin position="111"/>
        <end position="149"/>
    </location>
</feature>
<name>A0A224YBM0_9ACAR</name>
<dbReference type="EMBL" id="GFPF01003950">
    <property type="protein sequence ID" value="MAA15096.1"/>
    <property type="molecule type" value="Transcribed_RNA"/>
</dbReference>
<dbReference type="SUPFAM" id="SSF50814">
    <property type="entry name" value="Lipocalins"/>
    <property type="match status" value="1"/>
</dbReference>
<feature type="chain" id="PRO_5013211474" evidence="2">
    <location>
        <begin position="19"/>
        <end position="244"/>
    </location>
</feature>
<feature type="compositionally biased region" description="Acidic residues" evidence="1">
    <location>
        <begin position="137"/>
        <end position="149"/>
    </location>
</feature>
<protein>
    <submittedName>
        <fullName evidence="3">Lipocalin</fullName>
    </submittedName>
</protein>
<evidence type="ECO:0000256" key="2">
    <source>
        <dbReference type="SAM" id="SignalP"/>
    </source>
</evidence>
<reference evidence="3" key="1">
    <citation type="journal article" date="2017" name="Parasit. Vectors">
        <title>Sialotranscriptomics of Rhipicephalus zambeziensis reveals intricate expression profiles of secretory proteins and suggests tight temporal transcriptional regulation during blood-feeding.</title>
        <authorList>
            <person name="de Castro M.H."/>
            <person name="de Klerk D."/>
            <person name="Pienaar R."/>
            <person name="Rees D.J.G."/>
            <person name="Mans B.J."/>
        </authorList>
    </citation>
    <scope>NUCLEOTIDE SEQUENCE</scope>
    <source>
        <tissue evidence="3">Salivary glands</tissue>
    </source>
</reference>
<evidence type="ECO:0000256" key="1">
    <source>
        <dbReference type="SAM" id="MobiDB-lite"/>
    </source>
</evidence>
<organism evidence="3">
    <name type="scientific">Rhipicephalus zambeziensis</name>
    <dbReference type="NCBI Taxonomy" id="60191"/>
    <lineage>
        <taxon>Eukaryota</taxon>
        <taxon>Metazoa</taxon>
        <taxon>Ecdysozoa</taxon>
        <taxon>Arthropoda</taxon>
        <taxon>Chelicerata</taxon>
        <taxon>Arachnida</taxon>
        <taxon>Acari</taxon>
        <taxon>Parasitiformes</taxon>
        <taxon>Ixodida</taxon>
        <taxon>Ixodoidea</taxon>
        <taxon>Ixodidae</taxon>
        <taxon>Rhipicephalinae</taxon>
        <taxon>Rhipicephalus</taxon>
        <taxon>Rhipicephalus</taxon>
    </lineage>
</organism>
<dbReference type="InterPro" id="IPR012674">
    <property type="entry name" value="Calycin"/>
</dbReference>
<keyword evidence="2" id="KW-0732">Signal</keyword>
<sequence>MAAMQAVVLCASFLGAIAAGVDNSGCSSTDGGQTGKDGYGLLEIGVAFSLRNLSAGIPIVSGVSCVTTTTTNKSDTQHVVTELIKFKTGNGPWKTLEQEFVFEQEGGKYNIMKPKDNAQNSEQQEEEPKVSRRSDSTDDSGSETGDEDPYIVFPGTYTFNYTAETCAVVIVNLSEEEQTPSVSARDEGDAKTKPKCMLWVKQNANNGGSCCDDYFTKNCGSEDPNYVGSGDTCTAQDSPSSSTK</sequence>
<feature type="signal peptide" evidence="2">
    <location>
        <begin position="1"/>
        <end position="18"/>
    </location>
</feature>
<proteinExistence type="predicted"/>
<feature type="compositionally biased region" description="Polar residues" evidence="1">
    <location>
        <begin position="231"/>
        <end position="244"/>
    </location>
</feature>
<feature type="compositionally biased region" description="Basic and acidic residues" evidence="1">
    <location>
        <begin position="126"/>
        <end position="136"/>
    </location>
</feature>